<dbReference type="Pfam" id="PF17906">
    <property type="entry name" value="HTH_48"/>
    <property type="match status" value="1"/>
</dbReference>
<dbReference type="InterPro" id="IPR052709">
    <property type="entry name" value="Transposase-MT_Hybrid"/>
</dbReference>
<dbReference type="GO" id="GO:0006303">
    <property type="term" value="P:double-strand break repair via nonhomologous end joining"/>
    <property type="evidence" value="ECO:0007669"/>
    <property type="project" value="TreeGrafter"/>
</dbReference>
<evidence type="ECO:0000313" key="3">
    <source>
        <dbReference type="Proteomes" id="UP000053105"/>
    </source>
</evidence>
<accession>A0A0M9A5C1</accession>
<dbReference type="STRING" id="166423.A0A0M9A5C1"/>
<dbReference type="GO" id="GO:0035861">
    <property type="term" value="C:site of double-strand break"/>
    <property type="evidence" value="ECO:0007669"/>
    <property type="project" value="TreeGrafter"/>
</dbReference>
<dbReference type="GO" id="GO:0044774">
    <property type="term" value="P:mitotic DNA integrity checkpoint signaling"/>
    <property type="evidence" value="ECO:0007669"/>
    <property type="project" value="TreeGrafter"/>
</dbReference>
<sequence>MASQIPEEIHIRHCTLFEFHKGSSNATVATKNICDVYPSALDVCKCQRWFCKFKSGNFYLSDSYRSRRPTTLDNDILRAEVEANSCQTIEELSNTLNQPSSTIQDCSRLVKCSGAEQDTQARFLEYAILPRSSKCHDILLLRGLCSTLRGRVRIWNVLKGCKRQNERTSVKRAAFLKITVAVRERCHATIPTVWVQARTGKIYWFFLSTLSRPASPETLGHKAGLGSKQTKPLTAD</sequence>
<dbReference type="GO" id="GO:0044547">
    <property type="term" value="F:DNA topoisomerase binding"/>
    <property type="evidence" value="ECO:0007669"/>
    <property type="project" value="TreeGrafter"/>
</dbReference>
<dbReference type="Proteomes" id="UP000053105">
    <property type="component" value="Unassembled WGS sequence"/>
</dbReference>
<dbReference type="GO" id="GO:0000793">
    <property type="term" value="C:condensed chromosome"/>
    <property type="evidence" value="ECO:0007669"/>
    <property type="project" value="TreeGrafter"/>
</dbReference>
<name>A0A0M9A5C1_9HYME</name>
<organism evidence="2 3">
    <name type="scientific">Melipona quadrifasciata</name>
    <dbReference type="NCBI Taxonomy" id="166423"/>
    <lineage>
        <taxon>Eukaryota</taxon>
        <taxon>Metazoa</taxon>
        <taxon>Ecdysozoa</taxon>
        <taxon>Arthropoda</taxon>
        <taxon>Hexapoda</taxon>
        <taxon>Insecta</taxon>
        <taxon>Pterygota</taxon>
        <taxon>Neoptera</taxon>
        <taxon>Endopterygota</taxon>
        <taxon>Hymenoptera</taxon>
        <taxon>Apocrita</taxon>
        <taxon>Aculeata</taxon>
        <taxon>Apoidea</taxon>
        <taxon>Anthophila</taxon>
        <taxon>Apidae</taxon>
        <taxon>Melipona</taxon>
    </lineage>
</organism>
<evidence type="ECO:0000259" key="1">
    <source>
        <dbReference type="Pfam" id="PF17906"/>
    </source>
</evidence>
<dbReference type="GO" id="GO:0003690">
    <property type="term" value="F:double-stranded DNA binding"/>
    <property type="evidence" value="ECO:0007669"/>
    <property type="project" value="TreeGrafter"/>
</dbReference>
<dbReference type="GO" id="GO:0003697">
    <property type="term" value="F:single-stranded DNA binding"/>
    <property type="evidence" value="ECO:0007669"/>
    <property type="project" value="TreeGrafter"/>
</dbReference>
<evidence type="ECO:0000313" key="2">
    <source>
        <dbReference type="EMBL" id="KOX77555.1"/>
    </source>
</evidence>
<dbReference type="GO" id="GO:0005634">
    <property type="term" value="C:nucleus"/>
    <property type="evidence" value="ECO:0007669"/>
    <property type="project" value="TreeGrafter"/>
</dbReference>
<dbReference type="GO" id="GO:0015074">
    <property type="term" value="P:DNA integration"/>
    <property type="evidence" value="ECO:0007669"/>
    <property type="project" value="TreeGrafter"/>
</dbReference>
<dbReference type="OrthoDB" id="7615348at2759"/>
<dbReference type="GO" id="GO:0046975">
    <property type="term" value="F:histone H3K36 methyltransferase activity"/>
    <property type="evidence" value="ECO:0007669"/>
    <property type="project" value="TreeGrafter"/>
</dbReference>
<dbReference type="PANTHER" id="PTHR46060">
    <property type="entry name" value="MARINER MOS1 TRANSPOSASE-LIKE PROTEIN"/>
    <property type="match status" value="1"/>
</dbReference>
<dbReference type="InterPro" id="IPR041426">
    <property type="entry name" value="Mos1_HTH"/>
</dbReference>
<dbReference type="GO" id="GO:0000014">
    <property type="term" value="F:single-stranded DNA endodeoxyribonuclease activity"/>
    <property type="evidence" value="ECO:0007669"/>
    <property type="project" value="TreeGrafter"/>
</dbReference>
<keyword evidence="3" id="KW-1185">Reference proteome</keyword>
<dbReference type="GO" id="GO:0000729">
    <property type="term" value="P:DNA double-strand break processing"/>
    <property type="evidence" value="ECO:0007669"/>
    <property type="project" value="TreeGrafter"/>
</dbReference>
<protein>
    <submittedName>
        <fullName evidence="2">Histone-lysine N-methyltransferase SETMAR</fullName>
    </submittedName>
</protein>
<dbReference type="Gene3D" id="1.10.10.1450">
    <property type="match status" value="1"/>
</dbReference>
<proteinExistence type="predicted"/>
<dbReference type="GO" id="GO:0032259">
    <property type="term" value="P:methylation"/>
    <property type="evidence" value="ECO:0007669"/>
    <property type="project" value="UniProtKB-KW"/>
</dbReference>
<keyword evidence="2" id="KW-0489">Methyltransferase</keyword>
<reference evidence="2 3" key="1">
    <citation type="submission" date="2015-07" db="EMBL/GenBank/DDBJ databases">
        <title>The genome of Melipona quadrifasciata.</title>
        <authorList>
            <person name="Pan H."/>
            <person name="Kapheim K."/>
        </authorList>
    </citation>
    <scope>NUCLEOTIDE SEQUENCE [LARGE SCALE GENOMIC DNA]</scope>
    <source>
        <strain evidence="2">0111107301</strain>
        <tissue evidence="2">Whole body</tissue>
    </source>
</reference>
<keyword evidence="2" id="KW-0808">Transferase</keyword>
<dbReference type="GO" id="GO:0042800">
    <property type="term" value="F:histone H3K4 methyltransferase activity"/>
    <property type="evidence" value="ECO:0007669"/>
    <property type="project" value="TreeGrafter"/>
</dbReference>
<dbReference type="GO" id="GO:0031297">
    <property type="term" value="P:replication fork processing"/>
    <property type="evidence" value="ECO:0007669"/>
    <property type="project" value="TreeGrafter"/>
</dbReference>
<gene>
    <name evidence="2" type="ORF">WN51_11214</name>
</gene>
<feature type="domain" description="Mos1 transposase HTH" evidence="1">
    <location>
        <begin position="9"/>
        <end position="57"/>
    </location>
</feature>
<dbReference type="AlphaFoldDB" id="A0A0M9A5C1"/>
<dbReference type="PANTHER" id="PTHR46060:SF2">
    <property type="entry name" value="HISTONE-LYSINE N-METHYLTRANSFERASE SETMAR"/>
    <property type="match status" value="1"/>
</dbReference>
<dbReference type="EMBL" id="KQ435731">
    <property type="protein sequence ID" value="KOX77555.1"/>
    <property type="molecule type" value="Genomic_DNA"/>
</dbReference>